<dbReference type="Proteomes" id="UP000031030">
    <property type="component" value="Unassembled WGS sequence"/>
</dbReference>
<accession>A0A0B2A8S1</accession>
<dbReference type="Pfam" id="PF00085">
    <property type="entry name" value="Thioredoxin"/>
    <property type="match status" value="1"/>
</dbReference>
<organism evidence="2 3">
    <name type="scientific">Microbacterium mangrovi</name>
    <dbReference type="NCBI Taxonomy" id="1348253"/>
    <lineage>
        <taxon>Bacteria</taxon>
        <taxon>Bacillati</taxon>
        <taxon>Actinomycetota</taxon>
        <taxon>Actinomycetes</taxon>
        <taxon>Micrococcales</taxon>
        <taxon>Microbacteriaceae</taxon>
        <taxon>Microbacterium</taxon>
    </lineage>
</organism>
<dbReference type="AlphaFoldDB" id="A0A0B2A8S1"/>
<gene>
    <name evidence="2" type="ORF">LK09_09415</name>
</gene>
<evidence type="ECO:0000259" key="1">
    <source>
        <dbReference type="Pfam" id="PF00085"/>
    </source>
</evidence>
<name>A0A0B2A8S1_9MICO</name>
<keyword evidence="3" id="KW-1185">Reference proteome</keyword>
<comment type="caution">
    <text evidence="2">The sequence shown here is derived from an EMBL/GenBank/DDBJ whole genome shotgun (WGS) entry which is preliminary data.</text>
</comment>
<dbReference type="InterPro" id="IPR036249">
    <property type="entry name" value="Thioredoxin-like_sf"/>
</dbReference>
<dbReference type="EMBL" id="JTDK01000007">
    <property type="protein sequence ID" value="KHK98031.1"/>
    <property type="molecule type" value="Genomic_DNA"/>
</dbReference>
<dbReference type="Gene3D" id="3.40.30.10">
    <property type="entry name" value="Glutaredoxin"/>
    <property type="match status" value="1"/>
</dbReference>
<dbReference type="SUPFAM" id="SSF52833">
    <property type="entry name" value="Thioredoxin-like"/>
    <property type="match status" value="1"/>
</dbReference>
<evidence type="ECO:0000313" key="3">
    <source>
        <dbReference type="Proteomes" id="UP000031030"/>
    </source>
</evidence>
<reference evidence="2 3" key="1">
    <citation type="submission" date="2014-11" db="EMBL/GenBank/DDBJ databases">
        <title>Genome sequence of Microbacterium mangrovi MUSC 115(T).</title>
        <authorList>
            <person name="Lee L.-H."/>
        </authorList>
    </citation>
    <scope>NUCLEOTIDE SEQUENCE [LARGE SCALE GENOMIC DNA]</scope>
    <source>
        <strain evidence="2 3">MUSC 115</strain>
    </source>
</reference>
<sequence>MSPLVALLFVIGLVVVASAAGVVVSRRSGRIRQVASGSLDTSGLGIRLGSGATLVLFSTEFCTRCPSMKRMLHSIADTADDLAIAEVDLTHRAHVASDLHILQTPTTFVLDGAGHVRARFGGTVARDAVIAELDQITGASHALA</sequence>
<dbReference type="InterPro" id="IPR013766">
    <property type="entry name" value="Thioredoxin_domain"/>
</dbReference>
<feature type="domain" description="Thioredoxin" evidence="1">
    <location>
        <begin position="51"/>
        <end position="133"/>
    </location>
</feature>
<dbReference type="CDD" id="cd02947">
    <property type="entry name" value="TRX_family"/>
    <property type="match status" value="1"/>
</dbReference>
<dbReference type="STRING" id="1348253.LK09_09415"/>
<dbReference type="OrthoDB" id="1495530at2"/>
<evidence type="ECO:0000313" key="2">
    <source>
        <dbReference type="EMBL" id="KHK98031.1"/>
    </source>
</evidence>
<proteinExistence type="predicted"/>
<protein>
    <recommendedName>
        <fullName evidence="1">Thioredoxin domain-containing protein</fullName>
    </recommendedName>
</protein>
<dbReference type="RefSeq" id="WP_039398603.1">
    <property type="nucleotide sequence ID" value="NZ_JTDK01000007.1"/>
</dbReference>